<organism evidence="2 3">
    <name type="scientific">Pseudonocardia ailaonensis</name>
    <dbReference type="NCBI Taxonomy" id="367279"/>
    <lineage>
        <taxon>Bacteria</taxon>
        <taxon>Bacillati</taxon>
        <taxon>Actinomycetota</taxon>
        <taxon>Actinomycetes</taxon>
        <taxon>Pseudonocardiales</taxon>
        <taxon>Pseudonocardiaceae</taxon>
        <taxon>Pseudonocardia</taxon>
    </lineage>
</organism>
<keyword evidence="1" id="KW-1133">Transmembrane helix</keyword>
<evidence type="ECO:0000313" key="3">
    <source>
        <dbReference type="Proteomes" id="UP001500449"/>
    </source>
</evidence>
<evidence type="ECO:0000256" key="1">
    <source>
        <dbReference type="SAM" id="Phobius"/>
    </source>
</evidence>
<dbReference type="RefSeq" id="WP_344425705.1">
    <property type="nucleotide sequence ID" value="NZ_BAAAQK010000026.1"/>
</dbReference>
<evidence type="ECO:0000313" key="2">
    <source>
        <dbReference type="EMBL" id="GAA1873979.1"/>
    </source>
</evidence>
<dbReference type="Proteomes" id="UP001500449">
    <property type="component" value="Unassembled WGS sequence"/>
</dbReference>
<keyword evidence="3" id="KW-1185">Reference proteome</keyword>
<evidence type="ECO:0008006" key="4">
    <source>
        <dbReference type="Google" id="ProtNLM"/>
    </source>
</evidence>
<keyword evidence="1" id="KW-0472">Membrane</keyword>
<sequence length="220" mass="24078">MSERTSEQSEERVMTSEDEPVTAGPLTMIRGLAWDVGLPVATYYVLHLLGFDDWIALLGGSVVAALRIVWVAVRHRRLNPFATVMLVVYGAGFALAFATGEPRTLLLRNSLITGVLGLVFLWTAICGRRPLTLSALQSFQPAQAAQVQAEFDTDADVRRGHRFSSTVWGVGLLAEALIRIPLVFLLPVSVAVGLTEALLIVTLVGLAAWNAWWVRRASRR</sequence>
<comment type="caution">
    <text evidence="2">The sequence shown here is derived from an EMBL/GenBank/DDBJ whole genome shotgun (WGS) entry which is preliminary data.</text>
</comment>
<gene>
    <name evidence="2" type="ORF">GCM10009836_63760</name>
</gene>
<feature type="transmembrane region" description="Helical" evidence="1">
    <location>
        <begin position="80"/>
        <end position="99"/>
    </location>
</feature>
<name>A0ABN2NL21_9PSEU</name>
<accession>A0ABN2NL21</accession>
<feature type="transmembrane region" description="Helical" evidence="1">
    <location>
        <begin position="167"/>
        <end position="191"/>
    </location>
</feature>
<feature type="transmembrane region" description="Helical" evidence="1">
    <location>
        <begin position="197"/>
        <end position="214"/>
    </location>
</feature>
<dbReference type="NCBIfam" id="NF041646">
    <property type="entry name" value="VC0807_fam"/>
    <property type="match status" value="1"/>
</dbReference>
<reference evidence="2 3" key="1">
    <citation type="journal article" date="2019" name="Int. J. Syst. Evol. Microbiol.">
        <title>The Global Catalogue of Microorganisms (GCM) 10K type strain sequencing project: providing services to taxonomists for standard genome sequencing and annotation.</title>
        <authorList>
            <consortium name="The Broad Institute Genomics Platform"/>
            <consortium name="The Broad Institute Genome Sequencing Center for Infectious Disease"/>
            <person name="Wu L."/>
            <person name="Ma J."/>
        </authorList>
    </citation>
    <scope>NUCLEOTIDE SEQUENCE [LARGE SCALE GENOMIC DNA]</scope>
    <source>
        <strain evidence="2 3">JCM 16009</strain>
    </source>
</reference>
<feature type="transmembrane region" description="Helical" evidence="1">
    <location>
        <begin position="105"/>
        <end position="125"/>
    </location>
</feature>
<feature type="transmembrane region" description="Helical" evidence="1">
    <location>
        <begin position="54"/>
        <end position="73"/>
    </location>
</feature>
<proteinExistence type="predicted"/>
<keyword evidence="1" id="KW-0812">Transmembrane</keyword>
<dbReference type="EMBL" id="BAAAQK010000026">
    <property type="protein sequence ID" value="GAA1873979.1"/>
    <property type="molecule type" value="Genomic_DNA"/>
</dbReference>
<protein>
    <recommendedName>
        <fullName evidence="4">DUF3159 domain-containing protein</fullName>
    </recommendedName>
</protein>